<dbReference type="EMBL" id="BGZK01001899">
    <property type="protein sequence ID" value="GBP87994.1"/>
    <property type="molecule type" value="Genomic_DNA"/>
</dbReference>
<evidence type="ECO:0000313" key="3">
    <source>
        <dbReference type="EMBL" id="GBP87994.1"/>
    </source>
</evidence>
<feature type="compositionally biased region" description="Low complexity" evidence="1">
    <location>
        <begin position="184"/>
        <end position="193"/>
    </location>
</feature>
<name>A0A4C1ZLP4_EUMVA</name>
<reference evidence="3 4" key="1">
    <citation type="journal article" date="2019" name="Commun. Biol.">
        <title>The bagworm genome reveals a unique fibroin gene that provides high tensile strength.</title>
        <authorList>
            <person name="Kono N."/>
            <person name="Nakamura H."/>
            <person name="Ohtoshi R."/>
            <person name="Tomita M."/>
            <person name="Numata K."/>
            <person name="Arakawa K."/>
        </authorList>
    </citation>
    <scope>NUCLEOTIDE SEQUENCE [LARGE SCALE GENOMIC DNA]</scope>
</reference>
<evidence type="ECO:0000259" key="2">
    <source>
        <dbReference type="Pfam" id="PF07530"/>
    </source>
</evidence>
<evidence type="ECO:0000313" key="4">
    <source>
        <dbReference type="Proteomes" id="UP000299102"/>
    </source>
</evidence>
<accession>A0A4C1ZLP4</accession>
<dbReference type="AlphaFoldDB" id="A0A4C1ZLP4"/>
<proteinExistence type="predicted"/>
<dbReference type="Pfam" id="PF07530">
    <property type="entry name" value="PRE_C2HC"/>
    <property type="match status" value="1"/>
</dbReference>
<feature type="region of interest" description="Disordered" evidence="1">
    <location>
        <begin position="164"/>
        <end position="193"/>
    </location>
</feature>
<dbReference type="OrthoDB" id="8123886at2759"/>
<feature type="domain" description="Pre-C2HC" evidence="2">
    <location>
        <begin position="235"/>
        <end position="295"/>
    </location>
</feature>
<organism evidence="3 4">
    <name type="scientific">Eumeta variegata</name>
    <name type="common">Bagworm moth</name>
    <name type="synonym">Eumeta japonica</name>
    <dbReference type="NCBI Taxonomy" id="151549"/>
    <lineage>
        <taxon>Eukaryota</taxon>
        <taxon>Metazoa</taxon>
        <taxon>Ecdysozoa</taxon>
        <taxon>Arthropoda</taxon>
        <taxon>Hexapoda</taxon>
        <taxon>Insecta</taxon>
        <taxon>Pterygota</taxon>
        <taxon>Neoptera</taxon>
        <taxon>Endopterygota</taxon>
        <taxon>Lepidoptera</taxon>
        <taxon>Glossata</taxon>
        <taxon>Ditrysia</taxon>
        <taxon>Tineoidea</taxon>
        <taxon>Psychidae</taxon>
        <taxon>Oiketicinae</taxon>
        <taxon>Eumeta</taxon>
    </lineage>
</organism>
<protein>
    <recommendedName>
        <fullName evidence="2">Pre-C2HC domain-containing protein</fullName>
    </recommendedName>
</protein>
<dbReference type="Proteomes" id="UP000299102">
    <property type="component" value="Unassembled WGS sequence"/>
</dbReference>
<gene>
    <name evidence="3" type="ORF">EVAR_66205_1</name>
</gene>
<sequence length="329" mass="37302">MSVSVVRLPVPRLANKLRSACARRCRPAWLRTSRHQHRCRPRVVDPSPICRRRYLWPFVPRALRPRRKTVALLLRALQNPRTFGPAYYLSSYSVAIALPRQDYYRLSDSDIEQRLKSIMTGAPPGPVGASGSKKLSFSEMKNMFFQFLAEQGYVIPEEAKQLLDDNSNSREPSPSPSVCSGKRSSSVMSSNESSEQKINKYLISNNIPFHTFALEEERKSKAVIKGVPTEIETDDIKQDLEQQGYSVHAVHRMHRRDGSTLNMVLAILDKSEKAKDIHKNLSKIWGLSGIWAEAPYRRVCQAVSLPIITMRPQLLRTGALCKMQSPSLD</sequence>
<dbReference type="InterPro" id="IPR006579">
    <property type="entry name" value="Pre_C2HC_dom"/>
</dbReference>
<keyword evidence="4" id="KW-1185">Reference proteome</keyword>
<evidence type="ECO:0000256" key="1">
    <source>
        <dbReference type="SAM" id="MobiDB-lite"/>
    </source>
</evidence>
<comment type="caution">
    <text evidence="3">The sequence shown here is derived from an EMBL/GenBank/DDBJ whole genome shotgun (WGS) entry which is preliminary data.</text>
</comment>